<evidence type="ECO:0000313" key="2">
    <source>
        <dbReference type="Proteomes" id="UP000789405"/>
    </source>
</evidence>
<gene>
    <name evidence="1" type="ORF">DERYTH_LOCUS4218</name>
</gene>
<proteinExistence type="predicted"/>
<sequence length="69" mass="8054">VENPVSVDSSVEDLLEELVLGSRGMIFWAVIKGILAREHGEQEREERVYGKQMREWANLLRFLSFKKFS</sequence>
<dbReference type="AlphaFoldDB" id="A0A9N9FEX4"/>
<evidence type="ECO:0000313" key="1">
    <source>
        <dbReference type="EMBL" id="CAG8528325.1"/>
    </source>
</evidence>
<comment type="caution">
    <text evidence="1">The sequence shown here is derived from an EMBL/GenBank/DDBJ whole genome shotgun (WGS) entry which is preliminary data.</text>
</comment>
<dbReference type="EMBL" id="CAJVPY010001591">
    <property type="protein sequence ID" value="CAG8528325.1"/>
    <property type="molecule type" value="Genomic_DNA"/>
</dbReference>
<protein>
    <submittedName>
        <fullName evidence="1">11428_t:CDS:1</fullName>
    </submittedName>
</protein>
<feature type="non-terminal residue" evidence="1">
    <location>
        <position position="1"/>
    </location>
</feature>
<keyword evidence="2" id="KW-1185">Reference proteome</keyword>
<reference evidence="1" key="1">
    <citation type="submission" date="2021-06" db="EMBL/GenBank/DDBJ databases">
        <authorList>
            <person name="Kallberg Y."/>
            <person name="Tangrot J."/>
            <person name="Rosling A."/>
        </authorList>
    </citation>
    <scope>NUCLEOTIDE SEQUENCE</scope>
    <source>
        <strain evidence="1">MA453B</strain>
    </source>
</reference>
<accession>A0A9N9FEX4</accession>
<organism evidence="1 2">
    <name type="scientific">Dentiscutata erythropus</name>
    <dbReference type="NCBI Taxonomy" id="1348616"/>
    <lineage>
        <taxon>Eukaryota</taxon>
        <taxon>Fungi</taxon>
        <taxon>Fungi incertae sedis</taxon>
        <taxon>Mucoromycota</taxon>
        <taxon>Glomeromycotina</taxon>
        <taxon>Glomeromycetes</taxon>
        <taxon>Diversisporales</taxon>
        <taxon>Gigasporaceae</taxon>
        <taxon>Dentiscutata</taxon>
    </lineage>
</organism>
<dbReference type="Proteomes" id="UP000789405">
    <property type="component" value="Unassembled WGS sequence"/>
</dbReference>
<name>A0A9N9FEX4_9GLOM</name>